<evidence type="ECO:0000313" key="3">
    <source>
        <dbReference type="Proteomes" id="UP000290767"/>
    </source>
</evidence>
<evidence type="ECO:0000256" key="1">
    <source>
        <dbReference type="SAM" id="Phobius"/>
    </source>
</evidence>
<reference evidence="2 3" key="1">
    <citation type="submission" date="2017-03" db="EMBL/GenBank/DDBJ databases">
        <authorList>
            <person name="Safronova V.I."/>
            <person name="Sazanova A.L."/>
            <person name="Chirak E.R."/>
        </authorList>
    </citation>
    <scope>NUCLEOTIDE SEQUENCE [LARGE SCALE GENOMIC DNA]</scope>
    <source>
        <strain evidence="2 3">Tri-43</strain>
    </source>
</reference>
<gene>
    <name evidence="2" type="ORF">B5P46_11900</name>
</gene>
<organism evidence="2 3">
    <name type="scientific">Rhizobium leguminosarum</name>
    <dbReference type="NCBI Taxonomy" id="384"/>
    <lineage>
        <taxon>Bacteria</taxon>
        <taxon>Pseudomonadati</taxon>
        <taxon>Pseudomonadota</taxon>
        <taxon>Alphaproteobacteria</taxon>
        <taxon>Hyphomicrobiales</taxon>
        <taxon>Rhizobiaceae</taxon>
        <taxon>Rhizobium/Agrobacterium group</taxon>
        <taxon>Rhizobium</taxon>
    </lineage>
</organism>
<comment type="caution">
    <text evidence="2">The sequence shown here is derived from an EMBL/GenBank/DDBJ whole genome shotgun (WGS) entry which is preliminary data.</text>
</comment>
<name>A0A4Q1UE45_RHILE</name>
<dbReference type="SUPFAM" id="SSF53955">
    <property type="entry name" value="Lysozyme-like"/>
    <property type="match status" value="1"/>
</dbReference>
<evidence type="ECO:0008006" key="4">
    <source>
        <dbReference type="Google" id="ProtNLM"/>
    </source>
</evidence>
<protein>
    <recommendedName>
        <fullName evidence="4">Transmembrane protein</fullName>
    </recommendedName>
</protein>
<proteinExistence type="predicted"/>
<evidence type="ECO:0000313" key="2">
    <source>
        <dbReference type="EMBL" id="RXT29377.1"/>
    </source>
</evidence>
<keyword evidence="1" id="KW-0472">Membrane</keyword>
<accession>A0A4Q1UE45</accession>
<dbReference type="EMBL" id="MZMU01000003">
    <property type="protein sequence ID" value="RXT29377.1"/>
    <property type="molecule type" value="Genomic_DNA"/>
</dbReference>
<dbReference type="InterPro" id="IPR023346">
    <property type="entry name" value="Lysozyme-like_dom_sf"/>
</dbReference>
<dbReference type="Gene3D" id="1.10.530.10">
    <property type="match status" value="1"/>
</dbReference>
<keyword evidence="1" id="KW-0812">Transmembrane</keyword>
<sequence length="284" mass="30504">MPLKTLPDIVPAPAKMLLDFIRSIEAPRGYGTIYGNNQDKLPVPLTSMTLDQVIAAGSGWSKKFGSSAAGGLQFMRLTLQQIKKETGISGDLVFSAGLQDRLGYYLLLGRGYADFIEGKLGVVAFGKALAQEWASFPVLADTRGQKRPVKRGDTYYAGDGINKVLLKPEKVEAKLQDVLELAGAVKARQQKTKATSAALVAAVNDNPPPIAPAPAKPKPIRKSGRFWTWAGTGGISLTTIVEKLGFFQLDYRVQIALLVVVVGFAVYAIATMTPIRNALGLKSK</sequence>
<keyword evidence="1" id="KW-1133">Transmembrane helix</keyword>
<dbReference type="RefSeq" id="WP_129418821.1">
    <property type="nucleotide sequence ID" value="NZ_MZMU01000003.1"/>
</dbReference>
<feature type="transmembrane region" description="Helical" evidence="1">
    <location>
        <begin position="253"/>
        <end position="275"/>
    </location>
</feature>
<dbReference type="AlphaFoldDB" id="A0A4Q1UE45"/>
<dbReference type="Proteomes" id="UP000290767">
    <property type="component" value="Unassembled WGS sequence"/>
</dbReference>